<dbReference type="EMBL" id="ADMS01000004">
    <property type="protein sequence ID" value="EFF78618.1"/>
    <property type="molecule type" value="Genomic_DNA"/>
</dbReference>
<dbReference type="Pfam" id="PF13714">
    <property type="entry name" value="PEP_mutase"/>
    <property type="match status" value="1"/>
</dbReference>
<dbReference type="HOGENOM" id="CLU_027389_3_2_4"/>
<organism evidence="1 2">
    <name type="scientific">Achromobacter piechaudii ATCC 43553</name>
    <dbReference type="NCBI Taxonomy" id="742159"/>
    <lineage>
        <taxon>Bacteria</taxon>
        <taxon>Pseudomonadati</taxon>
        <taxon>Pseudomonadota</taxon>
        <taxon>Betaproteobacteria</taxon>
        <taxon>Burkholderiales</taxon>
        <taxon>Alcaligenaceae</taxon>
        <taxon>Achromobacter</taxon>
    </lineage>
</organism>
<dbReference type="PROSITE" id="PS00161">
    <property type="entry name" value="ISOCITRATE_LYASE"/>
    <property type="match status" value="1"/>
</dbReference>
<evidence type="ECO:0000313" key="2">
    <source>
        <dbReference type="Proteomes" id="UP000004510"/>
    </source>
</evidence>
<dbReference type="CDD" id="cd00377">
    <property type="entry name" value="ICL_PEPM"/>
    <property type="match status" value="1"/>
</dbReference>
<proteinExistence type="predicted"/>
<gene>
    <name evidence="1" type="ORF">HMPREF0004_0093</name>
</gene>
<evidence type="ECO:0000313" key="1">
    <source>
        <dbReference type="EMBL" id="EFF78618.1"/>
    </source>
</evidence>
<comment type="caution">
    <text evidence="1">The sequence shown here is derived from an EMBL/GenBank/DDBJ whole genome shotgun (WGS) entry which is preliminary data.</text>
</comment>
<dbReference type="InterPro" id="IPR015813">
    <property type="entry name" value="Pyrv/PenolPyrv_kinase-like_dom"/>
</dbReference>
<dbReference type="SUPFAM" id="SSF51621">
    <property type="entry name" value="Phosphoenolpyruvate/pyruvate domain"/>
    <property type="match status" value="1"/>
</dbReference>
<dbReference type="PANTHER" id="PTHR42905:SF5">
    <property type="entry name" value="CARBOXYVINYL-CARBOXYPHOSPHONATE PHOSPHORYLMUTASE, CHLOROPLASTIC"/>
    <property type="match status" value="1"/>
</dbReference>
<dbReference type="InterPro" id="IPR018523">
    <property type="entry name" value="Isocitrate_lyase_ph_CS"/>
</dbReference>
<dbReference type="Gene3D" id="3.20.20.60">
    <property type="entry name" value="Phosphoenolpyruvate-binding domains"/>
    <property type="match status" value="1"/>
</dbReference>
<evidence type="ECO:0008006" key="3">
    <source>
        <dbReference type="Google" id="ProtNLM"/>
    </source>
</evidence>
<protein>
    <recommendedName>
        <fullName evidence="3">2,3-dimethylmalate lyase</fullName>
    </recommendedName>
</protein>
<accession>D4X3P6</accession>
<dbReference type="InterPro" id="IPR040442">
    <property type="entry name" value="Pyrv_kinase-like_dom_sf"/>
</dbReference>
<dbReference type="eggNOG" id="COG2513">
    <property type="taxonomic scope" value="Bacteria"/>
</dbReference>
<dbReference type="Proteomes" id="UP000004510">
    <property type="component" value="Unassembled WGS sequence"/>
</dbReference>
<dbReference type="AlphaFoldDB" id="D4X3P6"/>
<dbReference type="PANTHER" id="PTHR42905">
    <property type="entry name" value="PHOSPHOENOLPYRUVATE CARBOXYLASE"/>
    <property type="match status" value="1"/>
</dbReference>
<dbReference type="PATRIC" id="fig|742159.3.peg.2315"/>
<reference evidence="2" key="1">
    <citation type="submission" date="2010-03" db="EMBL/GenBank/DDBJ databases">
        <title>Complete sequence of Mobiluncus curtisii ATCC 43063.</title>
        <authorList>
            <person name="Muzny D."/>
            <person name="Qin X."/>
            <person name="Deng J."/>
            <person name="Jiang H."/>
            <person name="Liu Y."/>
            <person name="Qu J."/>
            <person name="Song X.-Z."/>
            <person name="Zhang L."/>
            <person name="Thornton R."/>
            <person name="Coyle M."/>
            <person name="Francisco L."/>
            <person name="Jackson L."/>
            <person name="Javaid M."/>
            <person name="Korchina V."/>
            <person name="Kovar C."/>
            <person name="Mata R."/>
            <person name="Mathew T."/>
            <person name="Ngo R."/>
            <person name="Nguyen L."/>
            <person name="Nguyen N."/>
            <person name="Okwuonu G."/>
            <person name="Ongeri F."/>
            <person name="Pham C."/>
            <person name="Simmons D."/>
            <person name="Wilczek-Boney K."/>
            <person name="Hale W."/>
            <person name="Jakkamsetti A."/>
            <person name="Pham P."/>
            <person name="Ruth R."/>
            <person name="San Lucas F."/>
            <person name="Warren J."/>
            <person name="Zhang J."/>
            <person name="Zhao Z."/>
            <person name="Zhou C."/>
            <person name="Zhu D."/>
            <person name="Lee S."/>
            <person name="Bess C."/>
            <person name="Blankenburg K."/>
            <person name="Forbes L."/>
            <person name="Fu Q."/>
            <person name="Gubbala S."/>
            <person name="Hirani K."/>
            <person name="Jayaseelan J.C."/>
            <person name="Lara F."/>
            <person name="Munidasa M."/>
            <person name="Palculict T."/>
            <person name="Patil S."/>
            <person name="Pu L.-L."/>
            <person name="Saada N."/>
            <person name="Tang L."/>
            <person name="Weissenberger G."/>
            <person name="Zhu Y."/>
            <person name="Hemphill L."/>
            <person name="Shang Y."/>
            <person name="Youmans B."/>
            <person name="Ayvaz T."/>
            <person name="Ross M."/>
            <person name="Santibanez J."/>
            <person name="Aqrawi P."/>
            <person name="Gross S."/>
            <person name="Joshi V."/>
            <person name="Fowler G."/>
            <person name="Nazareth L."/>
            <person name="Reid J."/>
            <person name="Worley K."/>
            <person name="Petrosino J."/>
            <person name="Highlander S."/>
            <person name="Gibbs R."/>
            <person name="Gibbs R."/>
        </authorList>
    </citation>
    <scope>NUCLEOTIDE SEQUENCE [LARGE SCALE GENOMIC DNA]</scope>
    <source>
        <strain evidence="2">ATCC 43553</strain>
    </source>
</reference>
<name>D4X3P6_9BURK</name>
<dbReference type="GO" id="GO:0016833">
    <property type="term" value="F:oxo-acid-lyase activity"/>
    <property type="evidence" value="ECO:0007669"/>
    <property type="project" value="UniProtKB-ARBA"/>
</dbReference>
<dbReference type="InterPro" id="IPR039556">
    <property type="entry name" value="ICL/PEPM"/>
</dbReference>
<sequence>MSMTATLKPGALLRQQLANDIVVAPGAYDGLSARLVAAAGFGAVYASGGAIARAAGYPDIGLLSFTEVMDRVEKIVDASGLPVVADADTGFGGSANVERTVRIMERAGVAAFHIEDQSFPKRCGHLDDKSLVDADEMCRKVHIARQTLSDADTLVIARTDAIAVEGFDAAITRAQRYLKAGADMIFVEAPETLEQIRAIADRLPGLKLINMFYGGKTPLVPLPELAAMGYRLCIIPSDLQRAAIHAMQATLAAIKQTGDSSALADQLTSFKEREAIVQTQRYLALDTQ</sequence>